<evidence type="ECO:0000313" key="4">
    <source>
        <dbReference type="EMBL" id="EPS93017.1"/>
    </source>
</evidence>
<feature type="transmembrane region" description="Helical" evidence="2">
    <location>
        <begin position="34"/>
        <end position="55"/>
    </location>
</feature>
<feature type="compositionally biased region" description="Polar residues" evidence="1">
    <location>
        <begin position="87"/>
        <end position="108"/>
    </location>
</feature>
<evidence type="ECO:0000256" key="1">
    <source>
        <dbReference type="SAM" id="MobiDB-lite"/>
    </source>
</evidence>
<gene>
    <name evidence="4" type="ORF">FOMPIDRAFT_1056356</name>
</gene>
<dbReference type="InParanoid" id="S8DJK6"/>
<name>S8DJK6_FOMSC</name>
<dbReference type="EMBL" id="KE504307">
    <property type="protein sequence ID" value="EPS93017.1"/>
    <property type="molecule type" value="Genomic_DNA"/>
</dbReference>
<dbReference type="AlphaFoldDB" id="S8DJK6"/>
<protein>
    <recommendedName>
        <fullName evidence="3">DUF6534 domain-containing protein</fullName>
    </recommendedName>
</protein>
<keyword evidence="5" id="KW-1185">Reference proteome</keyword>
<feature type="region of interest" description="Disordered" evidence="1">
    <location>
        <begin position="87"/>
        <end position="113"/>
    </location>
</feature>
<keyword evidence="2" id="KW-1133">Transmembrane helix</keyword>
<evidence type="ECO:0000259" key="3">
    <source>
        <dbReference type="Pfam" id="PF20152"/>
    </source>
</evidence>
<accession>S8DJK6</accession>
<dbReference type="Proteomes" id="UP000015241">
    <property type="component" value="Unassembled WGS sequence"/>
</dbReference>
<proteinExistence type="predicted"/>
<evidence type="ECO:0000313" key="5">
    <source>
        <dbReference type="Proteomes" id="UP000015241"/>
    </source>
</evidence>
<feature type="domain" description="DUF6534" evidence="3">
    <location>
        <begin position="2"/>
        <end position="60"/>
    </location>
</feature>
<dbReference type="Pfam" id="PF20152">
    <property type="entry name" value="DUF6534"/>
    <property type="match status" value="1"/>
</dbReference>
<dbReference type="HOGENOM" id="CLU_1768091_0_0_1"/>
<evidence type="ECO:0000256" key="2">
    <source>
        <dbReference type="SAM" id="Phobius"/>
    </source>
</evidence>
<sequence>MFKTLIVYAINRFVLTTIVVAVQTVVLMVKPGEIWAMVLEFITVHVYVNSLLATLNARDHLRQIGNKTMSSLVVDLRTAPDQRSFTMTFGPGSTSRQLGNALDSNTGDTEADTTEGVRIESGNLAHPGQHGKALERGGIGSKLSVFA</sequence>
<organism evidence="4 5">
    <name type="scientific">Fomitopsis schrenkii</name>
    <name type="common">Brown rot fungus</name>
    <dbReference type="NCBI Taxonomy" id="2126942"/>
    <lineage>
        <taxon>Eukaryota</taxon>
        <taxon>Fungi</taxon>
        <taxon>Dikarya</taxon>
        <taxon>Basidiomycota</taxon>
        <taxon>Agaricomycotina</taxon>
        <taxon>Agaricomycetes</taxon>
        <taxon>Polyporales</taxon>
        <taxon>Fomitopsis</taxon>
    </lineage>
</organism>
<dbReference type="OrthoDB" id="3263055at2759"/>
<keyword evidence="2" id="KW-0812">Transmembrane</keyword>
<dbReference type="InterPro" id="IPR045339">
    <property type="entry name" value="DUF6534"/>
</dbReference>
<keyword evidence="2" id="KW-0472">Membrane</keyword>
<reference evidence="4 5" key="1">
    <citation type="journal article" date="2012" name="Science">
        <title>The Paleozoic origin of enzymatic lignin decomposition reconstructed from 31 fungal genomes.</title>
        <authorList>
            <person name="Floudas D."/>
            <person name="Binder M."/>
            <person name="Riley R."/>
            <person name="Barry K."/>
            <person name="Blanchette R.A."/>
            <person name="Henrissat B."/>
            <person name="Martinez A.T."/>
            <person name="Otillar R."/>
            <person name="Spatafora J.W."/>
            <person name="Yadav J.S."/>
            <person name="Aerts A."/>
            <person name="Benoit I."/>
            <person name="Boyd A."/>
            <person name="Carlson A."/>
            <person name="Copeland A."/>
            <person name="Coutinho P.M."/>
            <person name="de Vries R.P."/>
            <person name="Ferreira P."/>
            <person name="Findley K."/>
            <person name="Foster B."/>
            <person name="Gaskell J."/>
            <person name="Glotzer D."/>
            <person name="Gorecki P."/>
            <person name="Heitman J."/>
            <person name="Hesse C."/>
            <person name="Hori C."/>
            <person name="Igarashi K."/>
            <person name="Jurgens J.A."/>
            <person name="Kallen N."/>
            <person name="Kersten P."/>
            <person name="Kohler A."/>
            <person name="Kuees U."/>
            <person name="Kumar T.K.A."/>
            <person name="Kuo A."/>
            <person name="LaButti K."/>
            <person name="Larrondo L.F."/>
            <person name="Lindquist E."/>
            <person name="Ling A."/>
            <person name="Lombard V."/>
            <person name="Lucas S."/>
            <person name="Lundell T."/>
            <person name="Martin R."/>
            <person name="McLaughlin D.J."/>
            <person name="Morgenstern I."/>
            <person name="Morin E."/>
            <person name="Murat C."/>
            <person name="Nagy L.G."/>
            <person name="Nolan M."/>
            <person name="Ohm R.A."/>
            <person name="Patyshakuliyeva A."/>
            <person name="Rokas A."/>
            <person name="Ruiz-Duenas F.J."/>
            <person name="Sabat G."/>
            <person name="Salamov A."/>
            <person name="Samejima M."/>
            <person name="Schmutz J."/>
            <person name="Slot J.C."/>
            <person name="St John F."/>
            <person name="Stenlid J."/>
            <person name="Sun H."/>
            <person name="Sun S."/>
            <person name="Syed K."/>
            <person name="Tsang A."/>
            <person name="Wiebenga A."/>
            <person name="Young D."/>
            <person name="Pisabarro A."/>
            <person name="Eastwood D.C."/>
            <person name="Martin F."/>
            <person name="Cullen D."/>
            <person name="Grigoriev I.V."/>
            <person name="Hibbett D.S."/>
        </authorList>
    </citation>
    <scope>NUCLEOTIDE SEQUENCE</scope>
    <source>
        <strain evidence="5">FP-58527</strain>
    </source>
</reference>
<feature type="transmembrane region" description="Helical" evidence="2">
    <location>
        <begin position="5"/>
        <end position="28"/>
    </location>
</feature>